<dbReference type="Proteomes" id="UP000634136">
    <property type="component" value="Unassembled WGS sequence"/>
</dbReference>
<feature type="region of interest" description="Disordered" evidence="1">
    <location>
        <begin position="114"/>
        <end position="160"/>
    </location>
</feature>
<dbReference type="EMBL" id="JAAIUW010000008">
    <property type="protein sequence ID" value="KAF7821811.1"/>
    <property type="molecule type" value="Genomic_DNA"/>
</dbReference>
<gene>
    <name evidence="3" type="ORF">G2W53_027266</name>
</gene>
<keyword evidence="4" id="KW-1185">Reference proteome</keyword>
<name>A0A834WJP3_9FABA</name>
<keyword evidence="2" id="KW-0472">Membrane</keyword>
<sequence>MHLPKIAGQVFHDLLGYDHNMRGLALALASIFGTVFLVGQNQSSRGEGVDVGGRLGEKGRCSSVSVSPEILGRMHPSFERFDDGFRLRQNEDGPIDWDLYREPLELFQGDSDFEASSLEGSTSKGDSTTSEGDLRKSTLGGGPDPWMAEQVTLEDMTARL</sequence>
<keyword evidence="2" id="KW-1133">Transmembrane helix</keyword>
<feature type="transmembrane region" description="Helical" evidence="2">
    <location>
        <begin position="20"/>
        <end position="38"/>
    </location>
</feature>
<keyword evidence="2" id="KW-0812">Transmembrane</keyword>
<comment type="caution">
    <text evidence="3">The sequence shown here is derived from an EMBL/GenBank/DDBJ whole genome shotgun (WGS) entry which is preliminary data.</text>
</comment>
<evidence type="ECO:0000313" key="4">
    <source>
        <dbReference type="Proteomes" id="UP000634136"/>
    </source>
</evidence>
<evidence type="ECO:0000256" key="1">
    <source>
        <dbReference type="SAM" id="MobiDB-lite"/>
    </source>
</evidence>
<evidence type="ECO:0000256" key="2">
    <source>
        <dbReference type="SAM" id="Phobius"/>
    </source>
</evidence>
<evidence type="ECO:0000313" key="3">
    <source>
        <dbReference type="EMBL" id="KAF7821811.1"/>
    </source>
</evidence>
<organism evidence="3 4">
    <name type="scientific">Senna tora</name>
    <dbReference type="NCBI Taxonomy" id="362788"/>
    <lineage>
        <taxon>Eukaryota</taxon>
        <taxon>Viridiplantae</taxon>
        <taxon>Streptophyta</taxon>
        <taxon>Embryophyta</taxon>
        <taxon>Tracheophyta</taxon>
        <taxon>Spermatophyta</taxon>
        <taxon>Magnoliopsida</taxon>
        <taxon>eudicotyledons</taxon>
        <taxon>Gunneridae</taxon>
        <taxon>Pentapetalae</taxon>
        <taxon>rosids</taxon>
        <taxon>fabids</taxon>
        <taxon>Fabales</taxon>
        <taxon>Fabaceae</taxon>
        <taxon>Caesalpinioideae</taxon>
        <taxon>Cassia clade</taxon>
        <taxon>Senna</taxon>
    </lineage>
</organism>
<proteinExistence type="predicted"/>
<reference evidence="3" key="1">
    <citation type="submission" date="2020-09" db="EMBL/GenBank/DDBJ databases">
        <title>Genome-Enabled Discovery of Anthraquinone Biosynthesis in Senna tora.</title>
        <authorList>
            <person name="Kang S.-H."/>
            <person name="Pandey R.P."/>
            <person name="Lee C.-M."/>
            <person name="Sim J.-S."/>
            <person name="Jeong J.-T."/>
            <person name="Choi B.-S."/>
            <person name="Jung M."/>
            <person name="Ginzburg D."/>
            <person name="Zhao K."/>
            <person name="Won S.Y."/>
            <person name="Oh T.-J."/>
            <person name="Yu Y."/>
            <person name="Kim N.-H."/>
            <person name="Lee O.R."/>
            <person name="Lee T.-H."/>
            <person name="Bashyal P."/>
            <person name="Kim T.-S."/>
            <person name="Lee W.-H."/>
            <person name="Kawkins C."/>
            <person name="Kim C.-K."/>
            <person name="Kim J.S."/>
            <person name="Ahn B.O."/>
            <person name="Rhee S.Y."/>
            <person name="Sohng J.K."/>
        </authorList>
    </citation>
    <scope>NUCLEOTIDE SEQUENCE</scope>
    <source>
        <tissue evidence="3">Leaf</tissue>
    </source>
</reference>
<protein>
    <submittedName>
        <fullName evidence="3">Uncharacterized protein</fullName>
    </submittedName>
</protein>
<feature type="compositionally biased region" description="Polar residues" evidence="1">
    <location>
        <begin position="118"/>
        <end position="131"/>
    </location>
</feature>
<accession>A0A834WJP3</accession>
<dbReference type="AlphaFoldDB" id="A0A834WJP3"/>